<feature type="chain" id="PRO_5046801512" evidence="10">
    <location>
        <begin position="21"/>
        <end position="1046"/>
    </location>
</feature>
<dbReference type="Gene3D" id="2.60.40.1120">
    <property type="entry name" value="Carboxypeptidase-like, regulatory domain"/>
    <property type="match status" value="1"/>
</dbReference>
<dbReference type="InterPro" id="IPR023997">
    <property type="entry name" value="TonB-dep_OMP_SusC/RagA_CS"/>
</dbReference>
<dbReference type="NCBIfam" id="TIGR04057">
    <property type="entry name" value="SusC_RagA_signa"/>
    <property type="match status" value="1"/>
</dbReference>
<organism evidence="13 14">
    <name type="scientific">Sphingobacterium oryzagri</name>
    <dbReference type="NCBI Taxonomy" id="3025669"/>
    <lineage>
        <taxon>Bacteria</taxon>
        <taxon>Pseudomonadati</taxon>
        <taxon>Bacteroidota</taxon>
        <taxon>Sphingobacteriia</taxon>
        <taxon>Sphingobacteriales</taxon>
        <taxon>Sphingobacteriaceae</taxon>
        <taxon>Sphingobacterium</taxon>
    </lineage>
</organism>
<dbReference type="SUPFAM" id="SSF49464">
    <property type="entry name" value="Carboxypeptidase regulatory domain-like"/>
    <property type="match status" value="1"/>
</dbReference>
<keyword evidence="10" id="KW-0732">Signal</keyword>
<dbReference type="PROSITE" id="PS51257">
    <property type="entry name" value="PROKAR_LIPOPROTEIN"/>
    <property type="match status" value="1"/>
</dbReference>
<dbReference type="PROSITE" id="PS52016">
    <property type="entry name" value="TONB_DEPENDENT_REC_3"/>
    <property type="match status" value="1"/>
</dbReference>
<dbReference type="NCBIfam" id="TIGR04056">
    <property type="entry name" value="OMP_RagA_SusC"/>
    <property type="match status" value="1"/>
</dbReference>
<keyword evidence="3 8" id="KW-1134">Transmembrane beta strand</keyword>
<sequence>MKNIILIVASLFTACLASFAQGTVSRTIQGEVMNEDNEPLSGVTIYEKKHATRGTSTDNNGKFTLRIEADAGEVLVVRYVGYFQKEVPINARTSTISIVLQKDLSGIEEVVVIGFGQQSRATLTGAVSTISGEAINQSPSASLQNNLMGRLPGFLSQQTSGRPGQDGARFQIRGVNTMALGTTSESFIQATSPLIIIDDVEFTYDQLSQIDPNEIESLSLLKDASTTAVYGVRGANGVLIIKTKRGQTGRPAFSVSNETGITMNTEAFRNNGVYETLSLLRETSYNRGLNPTTEYPRFFGGDNFQNYVTNADPYAYPYVDWWSELMKPYSRMNTSSFNVTGGSERARYNVTAGYYTQGGTYKNFSQGQGYNNDYFANRYTFRSNLDFSPSQSTKVRFDISGRFQTVNGPYDFGWNSGATTFGTLWGGAQSSFGYPVYNANGTYGGPAPGVSTQPNPVANLTLSGYDRSQTNNISAVMELRQDLEFITPGLNFRGLVSYASDYVYNTNLRRAPGTIATFYLDPVTGSYVPATSATLFRTGPLARTGGLSSFGSLLSTQFSLNYDKSIGDHNISIMGMINDNTNTASYTSSSTVLSRDPYSVRGITARIQYDFAKKYIINVNGGYNGSTRFGEGDRYQLFPALSVAWNIDQENFMKSLHFIDVWKIRASYGFTGSDGGTGGVYNYEQVYVPGSGDGYNFGEVPTSNVAGTLEPRLPNQVSWEVQRDFNLGTDITLFNGKFTATADYFIRYRDDILIERVSVPSTIGVALPQVNLGRMSNRGYEVEATYRDANSTGFGWSVSGQVTYTRNRIEFMDEGVQRFPWLGNTGRSTGGMFGYVTDGYLSSIEEVYNLPLMPNQTPMVNTFVGDLKYVDLNGDGIIDLYDQRYLGSDYAPMVTGLTLSFSYKGFDLTTLLQGRFGGLMRINRGTLSYEFPDRNSAPFNLGRWTPILGDDATMPVLGGSTIRASTDFWVASSDYLRWKMIEFGYTFSKNWTQRFKVNNLRLYCNGYNMALLYTGISVPVDPEALSGTGSEYPQQRIFNIGLRLGF</sequence>
<dbReference type="SUPFAM" id="SSF56935">
    <property type="entry name" value="Porins"/>
    <property type="match status" value="1"/>
</dbReference>
<dbReference type="Gene3D" id="2.170.130.10">
    <property type="entry name" value="TonB-dependent receptor, plug domain"/>
    <property type="match status" value="1"/>
</dbReference>
<evidence type="ECO:0000256" key="2">
    <source>
        <dbReference type="ARBA" id="ARBA00022448"/>
    </source>
</evidence>
<evidence type="ECO:0000259" key="11">
    <source>
        <dbReference type="Pfam" id="PF00593"/>
    </source>
</evidence>
<keyword evidence="7 8" id="KW-0998">Cell outer membrane</keyword>
<evidence type="ECO:0000256" key="8">
    <source>
        <dbReference type="PROSITE-ProRule" id="PRU01360"/>
    </source>
</evidence>
<evidence type="ECO:0000256" key="10">
    <source>
        <dbReference type="SAM" id="SignalP"/>
    </source>
</evidence>
<evidence type="ECO:0000259" key="12">
    <source>
        <dbReference type="Pfam" id="PF07715"/>
    </source>
</evidence>
<dbReference type="InterPro" id="IPR036942">
    <property type="entry name" value="Beta-barrel_TonB_sf"/>
</dbReference>
<evidence type="ECO:0000313" key="14">
    <source>
        <dbReference type="Proteomes" id="UP001221558"/>
    </source>
</evidence>
<name>A0ABY7WGA0_9SPHI</name>
<evidence type="ECO:0000256" key="3">
    <source>
        <dbReference type="ARBA" id="ARBA00022452"/>
    </source>
</evidence>
<dbReference type="Proteomes" id="UP001221558">
    <property type="component" value="Chromosome"/>
</dbReference>
<proteinExistence type="inferred from homology"/>
<evidence type="ECO:0000256" key="9">
    <source>
        <dbReference type="RuleBase" id="RU003357"/>
    </source>
</evidence>
<keyword evidence="4 8" id="KW-0812">Transmembrane</keyword>
<protein>
    <submittedName>
        <fullName evidence="13">TonB-dependent receptor</fullName>
    </submittedName>
</protein>
<evidence type="ECO:0000256" key="1">
    <source>
        <dbReference type="ARBA" id="ARBA00004571"/>
    </source>
</evidence>
<dbReference type="InterPro" id="IPR023996">
    <property type="entry name" value="TonB-dep_OMP_SusC/RagA"/>
</dbReference>
<evidence type="ECO:0000256" key="6">
    <source>
        <dbReference type="ARBA" id="ARBA00023136"/>
    </source>
</evidence>
<accession>A0ABY7WGA0</accession>
<dbReference type="Pfam" id="PF13715">
    <property type="entry name" value="CarbopepD_reg_2"/>
    <property type="match status" value="1"/>
</dbReference>
<dbReference type="InterPro" id="IPR000531">
    <property type="entry name" value="Beta-barrel_TonB"/>
</dbReference>
<evidence type="ECO:0000313" key="13">
    <source>
        <dbReference type="EMBL" id="WDF68641.1"/>
    </source>
</evidence>
<dbReference type="InterPro" id="IPR012910">
    <property type="entry name" value="Plug_dom"/>
</dbReference>
<keyword evidence="13" id="KW-0675">Receptor</keyword>
<dbReference type="InterPro" id="IPR039426">
    <property type="entry name" value="TonB-dep_rcpt-like"/>
</dbReference>
<gene>
    <name evidence="13" type="ORF">PQ465_20390</name>
</gene>
<feature type="domain" description="TonB-dependent receptor-like beta-barrel" evidence="11">
    <location>
        <begin position="430"/>
        <end position="1000"/>
    </location>
</feature>
<dbReference type="InterPro" id="IPR037066">
    <property type="entry name" value="Plug_dom_sf"/>
</dbReference>
<keyword evidence="2 8" id="KW-0813">Transport</keyword>
<reference evidence="13 14" key="1">
    <citation type="submission" date="2023-02" db="EMBL/GenBank/DDBJ databases">
        <title>Genome sequence of Sphingobacterium sp. KACC 22765.</title>
        <authorList>
            <person name="Kim S."/>
            <person name="Heo J."/>
            <person name="Kwon S.-W."/>
        </authorList>
    </citation>
    <scope>NUCLEOTIDE SEQUENCE [LARGE SCALE GENOMIC DNA]</scope>
    <source>
        <strain evidence="13 14">KACC 22765</strain>
    </source>
</reference>
<evidence type="ECO:0000256" key="7">
    <source>
        <dbReference type="ARBA" id="ARBA00023237"/>
    </source>
</evidence>
<comment type="subcellular location">
    <subcellularLocation>
        <location evidence="1 8">Cell outer membrane</location>
        <topology evidence="1 8">Multi-pass membrane protein</topology>
    </subcellularLocation>
</comment>
<feature type="domain" description="TonB-dependent receptor plug" evidence="12">
    <location>
        <begin position="122"/>
        <end position="238"/>
    </location>
</feature>
<comment type="similarity">
    <text evidence="8 9">Belongs to the TonB-dependent receptor family.</text>
</comment>
<dbReference type="Pfam" id="PF00593">
    <property type="entry name" value="TonB_dep_Rec_b-barrel"/>
    <property type="match status" value="1"/>
</dbReference>
<keyword evidence="5 9" id="KW-0798">TonB box</keyword>
<dbReference type="RefSeq" id="WP_274267374.1">
    <property type="nucleotide sequence ID" value="NZ_CP117880.1"/>
</dbReference>
<evidence type="ECO:0000256" key="5">
    <source>
        <dbReference type="ARBA" id="ARBA00023077"/>
    </source>
</evidence>
<dbReference type="Pfam" id="PF07715">
    <property type="entry name" value="Plug"/>
    <property type="match status" value="1"/>
</dbReference>
<dbReference type="InterPro" id="IPR008969">
    <property type="entry name" value="CarboxyPept-like_regulatory"/>
</dbReference>
<dbReference type="Gene3D" id="2.40.170.20">
    <property type="entry name" value="TonB-dependent receptor, beta-barrel domain"/>
    <property type="match status" value="1"/>
</dbReference>
<keyword evidence="6 8" id="KW-0472">Membrane</keyword>
<keyword evidence="14" id="KW-1185">Reference proteome</keyword>
<feature type="signal peptide" evidence="10">
    <location>
        <begin position="1"/>
        <end position="20"/>
    </location>
</feature>
<dbReference type="EMBL" id="CP117880">
    <property type="protein sequence ID" value="WDF68641.1"/>
    <property type="molecule type" value="Genomic_DNA"/>
</dbReference>
<evidence type="ECO:0000256" key="4">
    <source>
        <dbReference type="ARBA" id="ARBA00022692"/>
    </source>
</evidence>